<evidence type="ECO:0000259" key="1">
    <source>
        <dbReference type="PROSITE" id="PS51819"/>
    </source>
</evidence>
<reference evidence="2 3" key="1">
    <citation type="submission" date="2019-12" db="EMBL/GenBank/DDBJ databases">
        <title>the WGS of Blastococcus saxobsidens 67B17.</title>
        <authorList>
            <person name="Jiang Z."/>
        </authorList>
    </citation>
    <scope>NUCLEOTIDE SEQUENCE [LARGE SCALE GENOMIC DNA]</scope>
    <source>
        <strain evidence="2 3">67B17</strain>
    </source>
</reference>
<sequence>MIDHLGLQCADAAAAAAFYERVFAPCGVRELMRYETPHGPVIGLAGPGGQPQLWTSPLEGPGNRPVHLALAAPSRAAVDQVFTAAREAGAEILHEPREWPEYHPGYYGVFFRDLDGNNVEAVHHGFPPA</sequence>
<evidence type="ECO:0000313" key="3">
    <source>
        <dbReference type="Proteomes" id="UP000479241"/>
    </source>
</evidence>
<dbReference type="AlphaFoldDB" id="A0A6L9W396"/>
<protein>
    <submittedName>
        <fullName evidence="2">VOC family protein</fullName>
    </submittedName>
</protein>
<dbReference type="EMBL" id="JAAGWG010000011">
    <property type="protein sequence ID" value="NEK85930.1"/>
    <property type="molecule type" value="Genomic_DNA"/>
</dbReference>
<dbReference type="PROSITE" id="PS51819">
    <property type="entry name" value="VOC"/>
    <property type="match status" value="1"/>
</dbReference>
<evidence type="ECO:0000313" key="2">
    <source>
        <dbReference type="EMBL" id="NEK85930.1"/>
    </source>
</evidence>
<dbReference type="InterPro" id="IPR004360">
    <property type="entry name" value="Glyas_Fos-R_dOase_dom"/>
</dbReference>
<dbReference type="Pfam" id="PF00903">
    <property type="entry name" value="Glyoxalase"/>
    <property type="match status" value="1"/>
</dbReference>
<dbReference type="SUPFAM" id="SSF54593">
    <property type="entry name" value="Glyoxalase/Bleomycin resistance protein/Dihydroxybiphenyl dioxygenase"/>
    <property type="match status" value="1"/>
</dbReference>
<dbReference type="InterPro" id="IPR037523">
    <property type="entry name" value="VOC_core"/>
</dbReference>
<dbReference type="InterPro" id="IPR029068">
    <property type="entry name" value="Glyas_Bleomycin-R_OHBP_Dase"/>
</dbReference>
<dbReference type="PANTHER" id="PTHR35006:SF2">
    <property type="entry name" value="GLYOXALASE FAMILY PROTEIN (AFU_ORTHOLOGUE AFUA_5G14830)"/>
    <property type="match status" value="1"/>
</dbReference>
<accession>A0A6L9W396</accession>
<gene>
    <name evidence="2" type="ORF">GCU60_09160</name>
</gene>
<dbReference type="PANTHER" id="PTHR35006">
    <property type="entry name" value="GLYOXALASE FAMILY PROTEIN (AFU_ORTHOLOGUE AFUA_5G14830)"/>
    <property type="match status" value="1"/>
</dbReference>
<dbReference type="Gene3D" id="3.10.180.10">
    <property type="entry name" value="2,3-Dihydroxybiphenyl 1,2-Dioxygenase, domain 1"/>
    <property type="match status" value="1"/>
</dbReference>
<dbReference type="RefSeq" id="WP_163204449.1">
    <property type="nucleotide sequence ID" value="NZ_JAAGWG010000011.1"/>
</dbReference>
<comment type="caution">
    <text evidence="2">The sequence shown here is derived from an EMBL/GenBank/DDBJ whole genome shotgun (WGS) entry which is preliminary data.</text>
</comment>
<proteinExistence type="predicted"/>
<feature type="domain" description="VOC" evidence="1">
    <location>
        <begin position="1"/>
        <end position="124"/>
    </location>
</feature>
<dbReference type="Proteomes" id="UP000479241">
    <property type="component" value="Unassembled WGS sequence"/>
</dbReference>
<name>A0A6L9W396_9ACTN</name>
<organism evidence="2 3">
    <name type="scientific">Blastococcus saxobsidens</name>
    <dbReference type="NCBI Taxonomy" id="138336"/>
    <lineage>
        <taxon>Bacteria</taxon>
        <taxon>Bacillati</taxon>
        <taxon>Actinomycetota</taxon>
        <taxon>Actinomycetes</taxon>
        <taxon>Geodermatophilales</taxon>
        <taxon>Geodermatophilaceae</taxon>
        <taxon>Blastococcus</taxon>
    </lineage>
</organism>